<comment type="caution">
    <text evidence="1">The sequence shown here is derived from an EMBL/GenBank/DDBJ whole genome shotgun (WGS) entry which is preliminary data.</text>
</comment>
<accession>A0ACC0UNT3</accession>
<dbReference type="Proteomes" id="UP001207468">
    <property type="component" value="Unassembled WGS sequence"/>
</dbReference>
<organism evidence="1 2">
    <name type="scientific">Russula earlei</name>
    <dbReference type="NCBI Taxonomy" id="71964"/>
    <lineage>
        <taxon>Eukaryota</taxon>
        <taxon>Fungi</taxon>
        <taxon>Dikarya</taxon>
        <taxon>Basidiomycota</taxon>
        <taxon>Agaricomycotina</taxon>
        <taxon>Agaricomycetes</taxon>
        <taxon>Russulales</taxon>
        <taxon>Russulaceae</taxon>
        <taxon>Russula</taxon>
    </lineage>
</organism>
<evidence type="ECO:0000313" key="1">
    <source>
        <dbReference type="EMBL" id="KAI9512970.1"/>
    </source>
</evidence>
<evidence type="ECO:0000313" key="2">
    <source>
        <dbReference type="Proteomes" id="UP001207468"/>
    </source>
</evidence>
<reference evidence="1" key="1">
    <citation type="submission" date="2021-03" db="EMBL/GenBank/DDBJ databases">
        <title>Evolutionary priming and transition to the ectomycorrhizal habit in an iconic lineage of mushroom-forming fungi: is preadaptation a requirement?</title>
        <authorList>
            <consortium name="DOE Joint Genome Institute"/>
            <person name="Looney B.P."/>
            <person name="Miyauchi S."/>
            <person name="Morin E."/>
            <person name="Drula E."/>
            <person name="Courty P.E."/>
            <person name="Chicoki N."/>
            <person name="Fauchery L."/>
            <person name="Kohler A."/>
            <person name="Kuo A."/>
            <person name="LaButti K."/>
            <person name="Pangilinan J."/>
            <person name="Lipzen A."/>
            <person name="Riley R."/>
            <person name="Andreopoulos W."/>
            <person name="He G."/>
            <person name="Johnson J."/>
            <person name="Barry K.W."/>
            <person name="Grigoriev I.V."/>
            <person name="Nagy L."/>
            <person name="Hibbett D."/>
            <person name="Henrissat B."/>
            <person name="Matheny P.B."/>
            <person name="Labbe J."/>
            <person name="Martin A.F."/>
        </authorList>
    </citation>
    <scope>NUCLEOTIDE SEQUENCE</scope>
    <source>
        <strain evidence="1">BPL698</strain>
    </source>
</reference>
<proteinExistence type="predicted"/>
<sequence length="366" mass="41449">MSPLPTSNYQDLYSLLAYPLRLCAAATLTTYVLSLITGNVSQVDRVWTFLPTIYTAYWALLPLWPLKSAYWRFLLPFVPEEASYFARHLSPRALLILGLTVLWTFRLSYNTWRRGLFRLDEEDYRWAVLRTKVPPWLFQIINLVFIALIQNVLLLLIASPALIAATHPTPLTLTDGVLALTALALLAWEFTADNQQFAFHAWKHGTYDPRAHWPGARLAWTEHDAARGFCTRGLWAWSRHPNFFAEQSFWAVINLIPLLSLRDAPPLVPAHESTLADALRALVPLSPSLALCLLFVSSTRFTESISESKYPRGYAAYRARVAMFVPPLTPVWSALLSLRGKKGDVDDLVWGPGAREAETKDRVKAE</sequence>
<gene>
    <name evidence="1" type="ORF">F5148DRAFT_1159588</name>
</gene>
<protein>
    <submittedName>
        <fullName evidence="1">DUF1295-domain-containing protein</fullName>
    </submittedName>
</protein>
<name>A0ACC0UNT3_9AGAM</name>
<keyword evidence="2" id="KW-1185">Reference proteome</keyword>
<dbReference type="EMBL" id="JAGFNK010000004">
    <property type="protein sequence ID" value="KAI9512970.1"/>
    <property type="molecule type" value="Genomic_DNA"/>
</dbReference>